<protein>
    <submittedName>
        <fullName evidence="3">Putative hedgehog interacting protein</fullName>
    </submittedName>
</protein>
<dbReference type="AlphaFoldDB" id="G5E2K5"/>
<evidence type="ECO:0000259" key="1">
    <source>
        <dbReference type="PROSITE" id="PS00022"/>
    </source>
</evidence>
<organism evidence="3">
    <name type="scientific">Pipa carvalhoi</name>
    <name type="common">Carvalho's Surinam toad</name>
    <dbReference type="NCBI Taxonomy" id="191480"/>
    <lineage>
        <taxon>Eukaryota</taxon>
        <taxon>Metazoa</taxon>
        <taxon>Chordata</taxon>
        <taxon>Craniata</taxon>
        <taxon>Vertebrata</taxon>
        <taxon>Euteleostomi</taxon>
        <taxon>Amphibia</taxon>
        <taxon>Batrachia</taxon>
        <taxon>Anura</taxon>
        <taxon>Pipoidea</taxon>
        <taxon>Pipidae</taxon>
        <taxon>Pipinae</taxon>
        <taxon>Pipa</taxon>
    </lineage>
</organism>
<feature type="domain" description="EGF-like" evidence="1 2">
    <location>
        <begin position="131"/>
        <end position="142"/>
    </location>
</feature>
<evidence type="ECO:0000259" key="2">
    <source>
        <dbReference type="PROSITE" id="PS01186"/>
    </source>
</evidence>
<proteinExistence type="evidence at transcript level"/>
<name>G5E2K5_9PIPI</name>
<feature type="non-terminal residue" evidence="3">
    <location>
        <position position="1"/>
    </location>
</feature>
<accession>G5E2K5</accession>
<dbReference type="EMBL" id="JP287619">
    <property type="protein sequence ID" value="AEQ17132.1"/>
    <property type="molecule type" value="mRNA"/>
</dbReference>
<dbReference type="FunFam" id="2.10.25.10:FF:000231">
    <property type="entry name" value="hedgehog-interacting protein-like isoform X1"/>
    <property type="match status" value="1"/>
</dbReference>
<evidence type="ECO:0000313" key="3">
    <source>
        <dbReference type="EMBL" id="AEQ17132.1"/>
    </source>
</evidence>
<dbReference type="PROSITE" id="PS01186">
    <property type="entry name" value="EGF_2"/>
    <property type="match status" value="1"/>
</dbReference>
<feature type="non-terminal residue" evidence="3">
    <location>
        <position position="148"/>
    </location>
</feature>
<dbReference type="Gene3D" id="2.10.25.10">
    <property type="entry name" value="Laminin"/>
    <property type="match status" value="1"/>
</dbReference>
<dbReference type="InterPro" id="IPR000742">
    <property type="entry name" value="EGF"/>
</dbReference>
<sequence>DSGLCFPDFPRKQTRGPATNYLDQMEEYDRVDEISRHKHNCYCIQEIVRGLRQPVGAMHSGDGYNRLFILEKYIKIGCQSERLYGSYVFGDRYGRPTAPEECKRPIMPAQPLSSECSRHCRNGHCTPTGKCCCTQGWEGDYCRIAKCE</sequence>
<dbReference type="PROSITE" id="PS00022">
    <property type="entry name" value="EGF_1"/>
    <property type="match status" value="1"/>
</dbReference>
<reference evidence="3" key="1">
    <citation type="submission" date="2011-09" db="EMBL/GenBank/DDBJ databases">
        <title>The odds of duplicate gene persistence after polyploidization.</title>
        <authorList>
            <person name="Chain F.J.J."/>
            <person name="Evans B.J."/>
            <person name="Dushoff J."/>
        </authorList>
    </citation>
    <scope>NUCLEOTIDE SEQUENCE</scope>
    <source>
        <tissue evidence="3">Liver</tissue>
    </source>
</reference>